<dbReference type="OrthoDB" id="2398871at2759"/>
<organism evidence="1 2">
    <name type="scientific">Glomus cerebriforme</name>
    <dbReference type="NCBI Taxonomy" id="658196"/>
    <lineage>
        <taxon>Eukaryota</taxon>
        <taxon>Fungi</taxon>
        <taxon>Fungi incertae sedis</taxon>
        <taxon>Mucoromycota</taxon>
        <taxon>Glomeromycotina</taxon>
        <taxon>Glomeromycetes</taxon>
        <taxon>Glomerales</taxon>
        <taxon>Glomeraceae</taxon>
        <taxon>Glomus</taxon>
    </lineage>
</organism>
<dbReference type="EMBL" id="QKYT01000617">
    <property type="protein sequence ID" value="RIA82919.1"/>
    <property type="molecule type" value="Genomic_DNA"/>
</dbReference>
<gene>
    <name evidence="1" type="ORF">C1645_834604</name>
</gene>
<evidence type="ECO:0000313" key="2">
    <source>
        <dbReference type="Proteomes" id="UP000265703"/>
    </source>
</evidence>
<name>A0A397SDG2_9GLOM</name>
<dbReference type="AlphaFoldDB" id="A0A397SDG2"/>
<keyword evidence="2" id="KW-1185">Reference proteome</keyword>
<comment type="caution">
    <text evidence="1">The sequence shown here is derived from an EMBL/GenBank/DDBJ whole genome shotgun (WGS) entry which is preliminary data.</text>
</comment>
<reference evidence="1 2" key="1">
    <citation type="submission" date="2018-06" db="EMBL/GenBank/DDBJ databases">
        <title>Comparative genomics reveals the genomic features of Rhizophagus irregularis, R. cerebriforme, R. diaphanum and Gigaspora rosea, and their symbiotic lifestyle signature.</title>
        <authorList>
            <person name="Morin E."/>
            <person name="San Clemente H."/>
            <person name="Chen E.C.H."/>
            <person name="De La Providencia I."/>
            <person name="Hainaut M."/>
            <person name="Kuo A."/>
            <person name="Kohler A."/>
            <person name="Murat C."/>
            <person name="Tang N."/>
            <person name="Roy S."/>
            <person name="Loubradou J."/>
            <person name="Henrissat B."/>
            <person name="Grigoriev I.V."/>
            <person name="Corradi N."/>
            <person name="Roux C."/>
            <person name="Martin F.M."/>
        </authorList>
    </citation>
    <scope>NUCLEOTIDE SEQUENCE [LARGE SCALE GENOMIC DNA]</scope>
    <source>
        <strain evidence="1 2">DAOM 227022</strain>
    </source>
</reference>
<dbReference type="Proteomes" id="UP000265703">
    <property type="component" value="Unassembled WGS sequence"/>
</dbReference>
<proteinExistence type="predicted"/>
<accession>A0A397SDG2</accession>
<protein>
    <recommendedName>
        <fullName evidence="3">MULE transposase domain-containing protein</fullName>
    </recommendedName>
</protein>
<evidence type="ECO:0000313" key="1">
    <source>
        <dbReference type="EMBL" id="RIA82919.1"/>
    </source>
</evidence>
<sequence length="415" mass="48053">MKGFSWRLQNTYYSRADRGVSKKVFEYRHAGKPKPTLLSDETSASYIWVLEQLLKANHRIIPTVIISDADTGENYNDFLSKFYSAQNSLNEAIFEIKWNQLIETFPLASNYLTGTLDKIKESWVKAFICMTTKAEYRDWIESLPHVNTSTSASQQIFSRIIEELKKYLTSELYFIQKAQLDISLEYNASLIPLEEYNNIAMDTEQEKQENNSSNPDDQVDVAQISLKSLINKVDWENILEIWHVTYITHNPNSTPHFVIILLDQGHICTCLMILNCGLFKSEIHDNSENLVQNQAFMDVNGNFLNVIRSTILDLLRNEDSNDDINMKIQTRHLYSDLFGIGRKIAQVATEKKRFNVLDVLNNILEELYDTDEGADELNSNRILNPHMGTELLRQPRLGMFSDFLDDPNLEYFWTS</sequence>
<evidence type="ECO:0008006" key="3">
    <source>
        <dbReference type="Google" id="ProtNLM"/>
    </source>
</evidence>